<evidence type="ECO:0008006" key="2">
    <source>
        <dbReference type="Google" id="ProtNLM"/>
    </source>
</evidence>
<sequence>MTSPCNIHDVDLDLLAACTTPGEGMAAIDALRRRIAPQSIFSIQQNVTTARDAAGEVLLRRFHSSEAERFPVNGAKRKTRTPWTECLFVEGRPFVGEGAHVLAQHFDDFEQMRAIGLRSVINVPLMQGALCYATFNVFGTRDRWLPEEILGIRLLALAAARWVPAMPGLAYRFAAAPAASHLSAMQAQAR</sequence>
<organism evidence="1">
    <name type="scientific">Variovorax paradoxus</name>
    <dbReference type="NCBI Taxonomy" id="34073"/>
    <lineage>
        <taxon>Bacteria</taxon>
        <taxon>Pseudomonadati</taxon>
        <taxon>Pseudomonadota</taxon>
        <taxon>Betaproteobacteria</taxon>
        <taxon>Burkholderiales</taxon>
        <taxon>Comamonadaceae</taxon>
        <taxon>Variovorax</taxon>
    </lineage>
</organism>
<dbReference type="AlphaFoldDB" id="A0A679JGI0"/>
<proteinExistence type="predicted"/>
<dbReference type="RefSeq" id="WP_339093480.1">
    <property type="nucleotide sequence ID" value="NZ_LR743508.1"/>
</dbReference>
<evidence type="ECO:0000313" key="1">
    <source>
        <dbReference type="EMBL" id="CAA2109528.1"/>
    </source>
</evidence>
<gene>
    <name evidence="1" type="ORF">VVAX_05799</name>
</gene>
<accession>A0A679JGI0</accession>
<protein>
    <recommendedName>
        <fullName evidence="2">GAF domain-containing protein</fullName>
    </recommendedName>
</protein>
<dbReference type="EMBL" id="LR743508">
    <property type="protein sequence ID" value="CAA2109528.1"/>
    <property type="molecule type" value="Genomic_DNA"/>
</dbReference>
<name>A0A679JGI0_VARPD</name>
<reference evidence="1" key="1">
    <citation type="submission" date="2019-12" db="EMBL/GenBank/DDBJ databases">
        <authorList>
            <person name="Cremers G."/>
        </authorList>
    </citation>
    <scope>NUCLEOTIDE SEQUENCE</scope>
    <source>
        <strain evidence="1">Vvax</strain>
    </source>
</reference>